<dbReference type="AlphaFoldDB" id="A0A3M8A932"/>
<comment type="similarity">
    <text evidence="1">Belongs to the 'phage' integrase family.</text>
</comment>
<reference evidence="5 6" key="1">
    <citation type="submission" date="2018-10" db="EMBL/GenBank/DDBJ databases">
        <title>Isolation, diversity and antibacterial activity of antinobacteria from the wheat rhizosphere soil.</title>
        <authorList>
            <person name="Sun T."/>
        </authorList>
    </citation>
    <scope>NUCLEOTIDE SEQUENCE [LARGE SCALE GENOMIC DNA]</scope>
    <source>
        <strain evidence="5 6">SJ-23</strain>
    </source>
</reference>
<keyword evidence="3" id="KW-0233">DNA recombination</keyword>
<dbReference type="PANTHER" id="PTHR30349:SF41">
    <property type="entry name" value="INTEGRASE_RECOMBINASE PROTEIN MJ0367-RELATED"/>
    <property type="match status" value="1"/>
</dbReference>
<feature type="domain" description="Tyr recombinase" evidence="4">
    <location>
        <begin position="142"/>
        <end position="351"/>
    </location>
</feature>
<dbReference type="Pfam" id="PF00589">
    <property type="entry name" value="Phage_integrase"/>
    <property type="match status" value="1"/>
</dbReference>
<dbReference type="PANTHER" id="PTHR30349">
    <property type="entry name" value="PHAGE INTEGRASE-RELATED"/>
    <property type="match status" value="1"/>
</dbReference>
<dbReference type="OrthoDB" id="3698359at2"/>
<name>A0A3M8A932_9MICO</name>
<gene>
    <name evidence="5" type="ORF">EDM22_12110</name>
</gene>
<dbReference type="InterPro" id="IPR050090">
    <property type="entry name" value="Tyrosine_recombinase_XerCD"/>
</dbReference>
<proteinExistence type="inferred from homology"/>
<evidence type="ECO:0000256" key="2">
    <source>
        <dbReference type="ARBA" id="ARBA00023125"/>
    </source>
</evidence>
<dbReference type="Gene3D" id="1.10.443.10">
    <property type="entry name" value="Intergrase catalytic core"/>
    <property type="match status" value="1"/>
</dbReference>
<sequence>MSRSGGTISYLLVPGGVPDPDAFLALVLDGWGSAMTARGLGRDYIRTSRAVVLQLCDSSGKYPWEWSPGDADEWLAHLRGVRGLAHSTTRRYQGAIEGFCEYATSPAYDWSEQSARLFGRVFAQVITEFNRVKHSQANEARPAKRPFTVRELQQLFDLADLEFERVLESGRKGALSVLRDSAVLKIAYAWGLRVNEVRHLQVVDFSPNARAPYFGDYGNLHVRYGKSKAGRAYKPRNVLTVFDWSAEVVHDWVHLGLPRYGEPITDLFPTSSGSIVTSNKLWLRLSEFVDELGFPPGLDFHSLRRAYATNLATVYGFDLRFVQYQLGHEHAATTSIYTLPAADFQVRELARVHAATLEQSGASQVRLNHRLKLPPLPAARRSRQPNRGQS</sequence>
<dbReference type="EMBL" id="RHHB01000024">
    <property type="protein sequence ID" value="RNB47622.1"/>
    <property type="molecule type" value="Genomic_DNA"/>
</dbReference>
<dbReference type="PROSITE" id="PS51898">
    <property type="entry name" value="TYR_RECOMBINASE"/>
    <property type="match status" value="1"/>
</dbReference>
<accession>A0A3M8A932</accession>
<dbReference type="InterPro" id="IPR011010">
    <property type="entry name" value="DNA_brk_join_enz"/>
</dbReference>
<dbReference type="CDD" id="cd00397">
    <property type="entry name" value="DNA_BRE_C"/>
    <property type="match status" value="1"/>
</dbReference>
<dbReference type="GO" id="GO:0015074">
    <property type="term" value="P:DNA integration"/>
    <property type="evidence" value="ECO:0007669"/>
    <property type="project" value="InterPro"/>
</dbReference>
<evidence type="ECO:0000313" key="5">
    <source>
        <dbReference type="EMBL" id="RNB47622.1"/>
    </source>
</evidence>
<dbReference type="Proteomes" id="UP000275048">
    <property type="component" value="Unassembled WGS sequence"/>
</dbReference>
<dbReference type="InterPro" id="IPR013762">
    <property type="entry name" value="Integrase-like_cat_sf"/>
</dbReference>
<comment type="caution">
    <text evidence="5">The sequence shown here is derived from an EMBL/GenBank/DDBJ whole genome shotgun (WGS) entry which is preliminary data.</text>
</comment>
<dbReference type="InterPro" id="IPR002104">
    <property type="entry name" value="Integrase_catalytic"/>
</dbReference>
<evidence type="ECO:0000259" key="4">
    <source>
        <dbReference type="PROSITE" id="PS51898"/>
    </source>
</evidence>
<keyword evidence="2" id="KW-0238">DNA-binding</keyword>
<evidence type="ECO:0000256" key="3">
    <source>
        <dbReference type="ARBA" id="ARBA00023172"/>
    </source>
</evidence>
<protein>
    <submittedName>
        <fullName evidence="5">Site-specific integrase</fullName>
    </submittedName>
</protein>
<evidence type="ECO:0000313" key="6">
    <source>
        <dbReference type="Proteomes" id="UP000275048"/>
    </source>
</evidence>
<organism evidence="5 6">
    <name type="scientific">Agromyces tardus</name>
    <dbReference type="NCBI Taxonomy" id="2583849"/>
    <lineage>
        <taxon>Bacteria</taxon>
        <taxon>Bacillati</taxon>
        <taxon>Actinomycetota</taxon>
        <taxon>Actinomycetes</taxon>
        <taxon>Micrococcales</taxon>
        <taxon>Microbacteriaceae</taxon>
        <taxon>Agromyces</taxon>
    </lineage>
</organism>
<evidence type="ECO:0000256" key="1">
    <source>
        <dbReference type="ARBA" id="ARBA00008857"/>
    </source>
</evidence>
<dbReference type="SUPFAM" id="SSF56349">
    <property type="entry name" value="DNA breaking-rejoining enzymes"/>
    <property type="match status" value="1"/>
</dbReference>
<dbReference type="GO" id="GO:0006310">
    <property type="term" value="P:DNA recombination"/>
    <property type="evidence" value="ECO:0007669"/>
    <property type="project" value="UniProtKB-KW"/>
</dbReference>
<keyword evidence="6" id="KW-1185">Reference proteome</keyword>
<dbReference type="GO" id="GO:0003677">
    <property type="term" value="F:DNA binding"/>
    <property type="evidence" value="ECO:0007669"/>
    <property type="project" value="UniProtKB-KW"/>
</dbReference>